<feature type="transmembrane region" description="Helical" evidence="5">
    <location>
        <begin position="158"/>
        <end position="178"/>
    </location>
</feature>
<dbReference type="GO" id="GO:0016020">
    <property type="term" value="C:membrane"/>
    <property type="evidence" value="ECO:0007669"/>
    <property type="project" value="UniProtKB-SubCell"/>
</dbReference>
<keyword evidence="4 5" id="KW-0472">Membrane</keyword>
<evidence type="ECO:0000256" key="4">
    <source>
        <dbReference type="ARBA" id="ARBA00023136"/>
    </source>
</evidence>
<dbReference type="AlphaFoldDB" id="A0A9X0QBS7"/>
<feature type="transmembrane region" description="Helical" evidence="5">
    <location>
        <begin position="56"/>
        <end position="74"/>
    </location>
</feature>
<sequence>MMESTHNEGVVAGTRMSRMGQEIGFGTMLAISCLISYWLITSILAREYSVSRDNDLLGGMWAVVATIFVFRYRTLQSDRAAISRTLATVLSFALCFLYFLIFPFNVFGMAAVIWIGTVILGLIGRSEDIVTTAITTAVVFVVAGISRGPAWIQPILRLVDTGVGILVASLAARVWVLLRQKGE</sequence>
<organism evidence="7 8">
    <name type="scientific">Tunturiibacter gelidiferens</name>
    <dbReference type="NCBI Taxonomy" id="3069689"/>
    <lineage>
        <taxon>Bacteria</taxon>
        <taxon>Pseudomonadati</taxon>
        <taxon>Acidobacteriota</taxon>
        <taxon>Terriglobia</taxon>
        <taxon>Terriglobales</taxon>
        <taxon>Acidobacteriaceae</taxon>
        <taxon>Tunturiibacter</taxon>
    </lineage>
</organism>
<evidence type="ECO:0000256" key="5">
    <source>
        <dbReference type="SAM" id="Phobius"/>
    </source>
</evidence>
<evidence type="ECO:0000313" key="8">
    <source>
        <dbReference type="Proteomes" id="UP000535182"/>
    </source>
</evidence>
<keyword evidence="8" id="KW-1185">Reference proteome</keyword>
<feature type="domain" description="Integral membrane bound transporter" evidence="6">
    <location>
        <begin position="59"/>
        <end position="170"/>
    </location>
</feature>
<keyword evidence="2 5" id="KW-0812">Transmembrane</keyword>
<gene>
    <name evidence="7" type="ORF">HDF14_001069</name>
</gene>
<dbReference type="EMBL" id="JACHEB010000002">
    <property type="protein sequence ID" value="MBB5327464.1"/>
    <property type="molecule type" value="Genomic_DNA"/>
</dbReference>
<evidence type="ECO:0000259" key="6">
    <source>
        <dbReference type="Pfam" id="PF13515"/>
    </source>
</evidence>
<protein>
    <submittedName>
        <fullName evidence="7">Uncharacterized membrane protein (DUF485 family)</fullName>
    </submittedName>
</protein>
<dbReference type="InterPro" id="IPR049453">
    <property type="entry name" value="Memb_transporter_dom"/>
</dbReference>
<feature type="transmembrane region" description="Helical" evidence="5">
    <location>
        <begin position="106"/>
        <end position="123"/>
    </location>
</feature>
<dbReference type="Proteomes" id="UP000535182">
    <property type="component" value="Unassembled WGS sequence"/>
</dbReference>
<name>A0A9X0QBS7_9BACT</name>
<dbReference type="RefSeq" id="WP_183974175.1">
    <property type="nucleotide sequence ID" value="NZ_JACHEB010000002.1"/>
</dbReference>
<dbReference type="Pfam" id="PF13515">
    <property type="entry name" value="FUSC_2"/>
    <property type="match status" value="1"/>
</dbReference>
<evidence type="ECO:0000256" key="3">
    <source>
        <dbReference type="ARBA" id="ARBA00022989"/>
    </source>
</evidence>
<evidence type="ECO:0000313" key="7">
    <source>
        <dbReference type="EMBL" id="MBB5327464.1"/>
    </source>
</evidence>
<feature type="transmembrane region" description="Helical" evidence="5">
    <location>
        <begin position="81"/>
        <end position="100"/>
    </location>
</feature>
<evidence type="ECO:0000256" key="2">
    <source>
        <dbReference type="ARBA" id="ARBA00022692"/>
    </source>
</evidence>
<keyword evidence="3 5" id="KW-1133">Transmembrane helix</keyword>
<feature type="transmembrane region" description="Helical" evidence="5">
    <location>
        <begin position="130"/>
        <end position="152"/>
    </location>
</feature>
<proteinExistence type="predicted"/>
<comment type="subcellular location">
    <subcellularLocation>
        <location evidence="1">Membrane</location>
        <topology evidence="1">Multi-pass membrane protein</topology>
    </subcellularLocation>
</comment>
<accession>A0A9X0QBS7</accession>
<comment type="caution">
    <text evidence="7">The sequence shown here is derived from an EMBL/GenBank/DDBJ whole genome shotgun (WGS) entry which is preliminary data.</text>
</comment>
<feature type="transmembrane region" description="Helical" evidence="5">
    <location>
        <begin position="23"/>
        <end position="44"/>
    </location>
</feature>
<evidence type="ECO:0000256" key="1">
    <source>
        <dbReference type="ARBA" id="ARBA00004141"/>
    </source>
</evidence>
<reference evidence="7 8" key="1">
    <citation type="submission" date="2020-08" db="EMBL/GenBank/DDBJ databases">
        <title>Genomic Encyclopedia of Type Strains, Phase IV (KMG-V): Genome sequencing to study the core and pangenomes of soil and plant-associated prokaryotes.</title>
        <authorList>
            <person name="Whitman W."/>
        </authorList>
    </citation>
    <scope>NUCLEOTIDE SEQUENCE [LARGE SCALE GENOMIC DNA]</scope>
    <source>
        <strain evidence="7 8">X5P2</strain>
    </source>
</reference>